<dbReference type="EMBL" id="CM042020">
    <property type="protein sequence ID" value="KAI3820571.1"/>
    <property type="molecule type" value="Genomic_DNA"/>
</dbReference>
<accession>A0ACB9JLG6</accession>
<name>A0ACB9JLG6_9ASTR</name>
<reference evidence="2" key="1">
    <citation type="journal article" date="2022" name="Mol. Ecol. Resour.">
        <title>The genomes of chicory, endive, great burdock and yacon provide insights into Asteraceae palaeo-polyploidization history and plant inulin production.</title>
        <authorList>
            <person name="Fan W."/>
            <person name="Wang S."/>
            <person name="Wang H."/>
            <person name="Wang A."/>
            <person name="Jiang F."/>
            <person name="Liu H."/>
            <person name="Zhao H."/>
            <person name="Xu D."/>
            <person name="Zhang Y."/>
        </authorList>
    </citation>
    <scope>NUCLEOTIDE SEQUENCE [LARGE SCALE GENOMIC DNA]</scope>
    <source>
        <strain evidence="2">cv. Yunnan</strain>
    </source>
</reference>
<gene>
    <name evidence="1" type="ORF">L1987_08119</name>
</gene>
<protein>
    <submittedName>
        <fullName evidence="1">Uncharacterized protein</fullName>
    </submittedName>
</protein>
<sequence>MAFLSFVGRVLFVSVFVFSAWQEFRFGPVVSCSEFDCGLLDFMFRFRPVDLLVANQIRNEAAYEALIDSIKSIDW</sequence>
<proteinExistence type="predicted"/>
<keyword evidence="2" id="KW-1185">Reference proteome</keyword>
<evidence type="ECO:0000313" key="1">
    <source>
        <dbReference type="EMBL" id="KAI3820571.1"/>
    </source>
</evidence>
<dbReference type="Proteomes" id="UP001056120">
    <property type="component" value="Linkage Group LG03"/>
</dbReference>
<evidence type="ECO:0000313" key="2">
    <source>
        <dbReference type="Proteomes" id="UP001056120"/>
    </source>
</evidence>
<reference evidence="1 2" key="2">
    <citation type="journal article" date="2022" name="Mol. Ecol. Resour.">
        <title>The genomes of chicory, endive, great burdock and yacon provide insights into Asteraceae paleo-polyploidization history and plant inulin production.</title>
        <authorList>
            <person name="Fan W."/>
            <person name="Wang S."/>
            <person name="Wang H."/>
            <person name="Wang A."/>
            <person name="Jiang F."/>
            <person name="Liu H."/>
            <person name="Zhao H."/>
            <person name="Xu D."/>
            <person name="Zhang Y."/>
        </authorList>
    </citation>
    <scope>NUCLEOTIDE SEQUENCE [LARGE SCALE GENOMIC DNA]</scope>
    <source>
        <strain evidence="2">cv. Yunnan</strain>
        <tissue evidence="1">Leaves</tissue>
    </source>
</reference>
<comment type="caution">
    <text evidence="1">The sequence shown here is derived from an EMBL/GenBank/DDBJ whole genome shotgun (WGS) entry which is preliminary data.</text>
</comment>
<organism evidence="1 2">
    <name type="scientific">Smallanthus sonchifolius</name>
    <dbReference type="NCBI Taxonomy" id="185202"/>
    <lineage>
        <taxon>Eukaryota</taxon>
        <taxon>Viridiplantae</taxon>
        <taxon>Streptophyta</taxon>
        <taxon>Embryophyta</taxon>
        <taxon>Tracheophyta</taxon>
        <taxon>Spermatophyta</taxon>
        <taxon>Magnoliopsida</taxon>
        <taxon>eudicotyledons</taxon>
        <taxon>Gunneridae</taxon>
        <taxon>Pentapetalae</taxon>
        <taxon>asterids</taxon>
        <taxon>campanulids</taxon>
        <taxon>Asterales</taxon>
        <taxon>Asteraceae</taxon>
        <taxon>Asteroideae</taxon>
        <taxon>Heliantheae alliance</taxon>
        <taxon>Millerieae</taxon>
        <taxon>Smallanthus</taxon>
    </lineage>
</organism>